<proteinExistence type="predicted"/>
<dbReference type="EMBL" id="LTAN01000010">
    <property type="protein sequence ID" value="OBR02872.1"/>
    <property type="molecule type" value="Genomic_DNA"/>
</dbReference>
<protein>
    <submittedName>
        <fullName evidence="2">Uncharacterized protein</fullName>
    </submittedName>
</protein>
<comment type="caution">
    <text evidence="2">The sequence shown here is derived from an EMBL/GenBank/DDBJ whole genome shotgun (WGS) entry which is preliminary data.</text>
</comment>
<name>A0A1B7XSX7_COLHI</name>
<feature type="region of interest" description="Disordered" evidence="1">
    <location>
        <begin position="1"/>
        <end position="92"/>
    </location>
</feature>
<organism evidence="2 3">
    <name type="scientific">Colletotrichum higginsianum (strain IMI 349063)</name>
    <name type="common">Crucifer anthracnose fungus</name>
    <dbReference type="NCBI Taxonomy" id="759273"/>
    <lineage>
        <taxon>Eukaryota</taxon>
        <taxon>Fungi</taxon>
        <taxon>Dikarya</taxon>
        <taxon>Ascomycota</taxon>
        <taxon>Pezizomycotina</taxon>
        <taxon>Sordariomycetes</taxon>
        <taxon>Hypocreomycetidae</taxon>
        <taxon>Glomerellales</taxon>
        <taxon>Glomerellaceae</taxon>
        <taxon>Colletotrichum</taxon>
        <taxon>Colletotrichum destructivum species complex</taxon>
    </lineage>
</organism>
<feature type="compositionally biased region" description="Polar residues" evidence="1">
    <location>
        <begin position="10"/>
        <end position="23"/>
    </location>
</feature>
<evidence type="ECO:0000313" key="2">
    <source>
        <dbReference type="EMBL" id="OBR02872.1"/>
    </source>
</evidence>
<evidence type="ECO:0000256" key="1">
    <source>
        <dbReference type="SAM" id="MobiDB-lite"/>
    </source>
</evidence>
<gene>
    <name evidence="2" type="ORF">CH63R_14098</name>
</gene>
<accession>A0A1B7XSX7</accession>
<sequence length="92" mass="9586">MATKEAAARLSTQRRGGTEQSADTFDVTPPPQVLPPRRKGSPRSNSALKCAGNGPVGRKNGLAAAQRSAKQRNVSEIDGDGELPGMMDGTPL</sequence>
<keyword evidence="3" id="KW-1185">Reference proteome</keyword>
<dbReference type="KEGG" id="chig:CH63R_14098"/>
<dbReference type="VEuPathDB" id="FungiDB:CH63R_14098"/>
<dbReference type="GeneID" id="28873179"/>
<dbReference type="Proteomes" id="UP000092177">
    <property type="component" value="Chromosome 10"/>
</dbReference>
<evidence type="ECO:0000313" key="3">
    <source>
        <dbReference type="Proteomes" id="UP000092177"/>
    </source>
</evidence>
<dbReference type="AlphaFoldDB" id="A0A1B7XSX7"/>
<reference evidence="3" key="1">
    <citation type="journal article" date="2017" name="BMC Genomics">
        <title>Gapless genome assembly of Colletotrichum higginsianum reveals chromosome structure and association of transposable elements with secondary metabolite gene clusters.</title>
        <authorList>
            <person name="Dallery J.-F."/>
            <person name="Lapalu N."/>
            <person name="Zampounis A."/>
            <person name="Pigne S."/>
            <person name="Luyten I."/>
            <person name="Amselem J."/>
            <person name="Wittenberg A.H.J."/>
            <person name="Zhou S."/>
            <person name="de Queiroz M.V."/>
            <person name="Robin G.P."/>
            <person name="Auger A."/>
            <person name="Hainaut M."/>
            <person name="Henrissat B."/>
            <person name="Kim K.-T."/>
            <person name="Lee Y.-H."/>
            <person name="Lespinet O."/>
            <person name="Schwartz D.C."/>
            <person name="Thon M.R."/>
            <person name="O'Connell R.J."/>
        </authorList>
    </citation>
    <scope>NUCLEOTIDE SEQUENCE [LARGE SCALE GENOMIC DNA]</scope>
    <source>
        <strain evidence="3">IMI 349063</strain>
    </source>
</reference>
<dbReference type="RefSeq" id="XP_018151390.1">
    <property type="nucleotide sequence ID" value="XM_018309072.1"/>
</dbReference>